<gene>
    <name evidence="2" type="ORF">FGO68_gene17407</name>
</gene>
<evidence type="ECO:0000256" key="1">
    <source>
        <dbReference type="SAM" id="Phobius"/>
    </source>
</evidence>
<feature type="transmembrane region" description="Helical" evidence="1">
    <location>
        <begin position="114"/>
        <end position="132"/>
    </location>
</feature>
<comment type="caution">
    <text evidence="2">The sequence shown here is derived from an EMBL/GenBank/DDBJ whole genome shotgun (WGS) entry which is preliminary data.</text>
</comment>
<evidence type="ECO:0000313" key="3">
    <source>
        <dbReference type="Proteomes" id="UP000785679"/>
    </source>
</evidence>
<dbReference type="AlphaFoldDB" id="A0A8J8NGK2"/>
<keyword evidence="1" id="KW-0472">Membrane</keyword>
<sequence>MVLQAKKIIYLEQLQSLEQQTISQVYYSRAEVFSPPLQYLLLLITLLIQVLFRNKHQGLIISEVHYFETISLYPNDEWDEKMVPPLNLNQQNDFFSQSYKIRNLLSCYFAKIDFSVKFLIDMLFLYIIYFLFTGEP</sequence>
<keyword evidence="1" id="KW-0812">Transmembrane</keyword>
<protein>
    <recommendedName>
        <fullName evidence="4">Transmembrane protein</fullName>
    </recommendedName>
</protein>
<reference evidence="2" key="1">
    <citation type="submission" date="2019-06" db="EMBL/GenBank/DDBJ databases">
        <authorList>
            <person name="Zheng W."/>
        </authorList>
    </citation>
    <scope>NUCLEOTIDE SEQUENCE</scope>
    <source>
        <strain evidence="2">QDHG01</strain>
    </source>
</reference>
<organism evidence="2 3">
    <name type="scientific">Halteria grandinella</name>
    <dbReference type="NCBI Taxonomy" id="5974"/>
    <lineage>
        <taxon>Eukaryota</taxon>
        <taxon>Sar</taxon>
        <taxon>Alveolata</taxon>
        <taxon>Ciliophora</taxon>
        <taxon>Intramacronucleata</taxon>
        <taxon>Spirotrichea</taxon>
        <taxon>Stichotrichia</taxon>
        <taxon>Sporadotrichida</taxon>
        <taxon>Halteriidae</taxon>
        <taxon>Halteria</taxon>
    </lineage>
</organism>
<keyword evidence="1" id="KW-1133">Transmembrane helix</keyword>
<evidence type="ECO:0008006" key="4">
    <source>
        <dbReference type="Google" id="ProtNLM"/>
    </source>
</evidence>
<proteinExistence type="predicted"/>
<accession>A0A8J8NGK2</accession>
<name>A0A8J8NGK2_HALGN</name>
<dbReference type="Proteomes" id="UP000785679">
    <property type="component" value="Unassembled WGS sequence"/>
</dbReference>
<keyword evidence="3" id="KW-1185">Reference proteome</keyword>
<evidence type="ECO:0000313" key="2">
    <source>
        <dbReference type="EMBL" id="TNV74663.1"/>
    </source>
</evidence>
<dbReference type="EMBL" id="RRYP01016732">
    <property type="protein sequence ID" value="TNV74663.1"/>
    <property type="molecule type" value="Genomic_DNA"/>
</dbReference>